<dbReference type="InterPro" id="IPR011810">
    <property type="entry name" value="Cya_phycin_syn"/>
</dbReference>
<dbReference type="AlphaFoldDB" id="A0A3S0ZVK2"/>
<dbReference type="GO" id="GO:0005524">
    <property type="term" value="F:ATP binding"/>
    <property type="evidence" value="ECO:0007669"/>
    <property type="project" value="UniProtKB-UniRule"/>
</dbReference>
<evidence type="ECO:0000313" key="15">
    <source>
        <dbReference type="EMBL" id="RUR84572.1"/>
    </source>
</evidence>
<keyword evidence="16" id="KW-1185">Reference proteome</keyword>
<dbReference type="Pfam" id="PF02875">
    <property type="entry name" value="Mur_ligase_C"/>
    <property type="match status" value="1"/>
</dbReference>
<evidence type="ECO:0000256" key="12">
    <source>
        <dbReference type="ARBA" id="ARBA00048425"/>
    </source>
</evidence>
<protein>
    <recommendedName>
        <fullName evidence="6">Cyanophycin synthetase</fullName>
        <ecNumber evidence="5">6.3.2.29</ecNumber>
        <ecNumber evidence="4">6.3.2.30</ecNumber>
    </recommendedName>
    <alternativeName>
        <fullName evidence="10">Cyanophycin synthase</fullName>
    </alternativeName>
</protein>
<proteinExistence type="inferred from homology"/>
<comment type="subunit">
    <text evidence="3">Homodimer.</text>
</comment>
<dbReference type="NCBIfam" id="TIGR02068">
    <property type="entry name" value="cya_phycin_syn"/>
    <property type="match status" value="1"/>
</dbReference>
<evidence type="ECO:0000256" key="8">
    <source>
        <dbReference type="ARBA" id="ARBA00022741"/>
    </source>
</evidence>
<dbReference type="InterPro" id="IPR036615">
    <property type="entry name" value="Mur_ligase_C_dom_sf"/>
</dbReference>
<dbReference type="STRING" id="211165.GCA_000317285_03942"/>
<comment type="caution">
    <text evidence="15">The sequence shown here is derived from an EMBL/GenBank/DDBJ whole genome shotgun (WGS) entry which is preliminary data.</text>
</comment>
<dbReference type="InterPro" id="IPR004101">
    <property type="entry name" value="Mur_ligase_C"/>
</dbReference>
<dbReference type="GO" id="GO:0071161">
    <property type="term" value="F:cyanophycin synthetase activity (L-arginine-adding)"/>
    <property type="evidence" value="ECO:0007669"/>
    <property type="project" value="UniProtKB-EC"/>
</dbReference>
<dbReference type="Pfam" id="PF18921">
    <property type="entry name" value="Cyanophycin_syn"/>
    <property type="match status" value="1"/>
</dbReference>
<dbReference type="SUPFAM" id="SSF56059">
    <property type="entry name" value="Glutathione synthetase ATP-binding domain-like"/>
    <property type="match status" value="1"/>
</dbReference>
<dbReference type="Pfam" id="PF08245">
    <property type="entry name" value="Mur_ligase_M"/>
    <property type="match status" value="1"/>
</dbReference>
<keyword evidence="9 13" id="KW-0067">ATP-binding</keyword>
<evidence type="ECO:0000256" key="2">
    <source>
        <dbReference type="ARBA" id="ARBA00009060"/>
    </source>
</evidence>
<evidence type="ECO:0000256" key="7">
    <source>
        <dbReference type="ARBA" id="ARBA00022598"/>
    </source>
</evidence>
<dbReference type="RefSeq" id="WP_039751375.1">
    <property type="nucleotide sequence ID" value="NZ_AJLN01000100.1"/>
</dbReference>
<dbReference type="NCBIfam" id="NF010623">
    <property type="entry name" value="PRK14016.1"/>
    <property type="match status" value="1"/>
</dbReference>
<evidence type="ECO:0000259" key="14">
    <source>
        <dbReference type="PROSITE" id="PS50975"/>
    </source>
</evidence>
<feature type="domain" description="ATP-grasp" evidence="14">
    <location>
        <begin position="224"/>
        <end position="478"/>
    </location>
</feature>
<dbReference type="SUPFAM" id="SSF53244">
    <property type="entry name" value="MurD-like peptide ligases, peptide-binding domain"/>
    <property type="match status" value="1"/>
</dbReference>
<dbReference type="OrthoDB" id="9803907at2"/>
<dbReference type="Proteomes" id="UP000268857">
    <property type="component" value="Unassembled WGS sequence"/>
</dbReference>
<evidence type="ECO:0000256" key="4">
    <source>
        <dbReference type="ARBA" id="ARBA00012968"/>
    </source>
</evidence>
<evidence type="ECO:0000256" key="6">
    <source>
        <dbReference type="ARBA" id="ARBA00022036"/>
    </source>
</evidence>
<dbReference type="EC" id="6.3.2.30" evidence="4"/>
<keyword evidence="7" id="KW-0436">Ligase</keyword>
<gene>
    <name evidence="15" type="ORF">PCC6912_14670</name>
</gene>
<dbReference type="Pfam" id="PF08443">
    <property type="entry name" value="RimK"/>
    <property type="match status" value="1"/>
</dbReference>
<dbReference type="PANTHER" id="PTHR23135">
    <property type="entry name" value="MUR LIGASE FAMILY MEMBER"/>
    <property type="match status" value="1"/>
</dbReference>
<evidence type="ECO:0000313" key="16">
    <source>
        <dbReference type="Proteomes" id="UP000268857"/>
    </source>
</evidence>
<dbReference type="PROSITE" id="PS50975">
    <property type="entry name" value="ATP_GRASP"/>
    <property type="match status" value="1"/>
</dbReference>
<dbReference type="GO" id="GO:0046872">
    <property type="term" value="F:metal ion binding"/>
    <property type="evidence" value="ECO:0007669"/>
    <property type="project" value="InterPro"/>
</dbReference>
<evidence type="ECO:0000256" key="9">
    <source>
        <dbReference type="ARBA" id="ARBA00022840"/>
    </source>
</evidence>
<dbReference type="Gene3D" id="3.30.470.20">
    <property type="entry name" value="ATP-grasp fold, B domain"/>
    <property type="match status" value="2"/>
</dbReference>
<dbReference type="InterPro" id="IPR013651">
    <property type="entry name" value="ATP-grasp_RimK-type"/>
</dbReference>
<dbReference type="Gene3D" id="3.90.190.20">
    <property type="entry name" value="Mur ligase, C-terminal domain"/>
    <property type="match status" value="1"/>
</dbReference>
<evidence type="ECO:0000256" key="3">
    <source>
        <dbReference type="ARBA" id="ARBA00011738"/>
    </source>
</evidence>
<sequence length="903" mass="98647">MRILKIQTLRGPNYWSIRRHKLIVMRLDLENLAETPSNEIPGFYEGLVEALPSLEGHYCSPGCRGGFLMRVREGTMMGHIVEHVALELQELVGMHVGFGRTRETSTPGVYQVVFEYLNEEAGRYAGRAAVRLCQSIVDRGRYPKAELEQDLQDLKDLWRDAALGPSTESIVKEAEKKGIPWMQLGARFLIQLGYGVNQKRIQATMTDKTGILGVELACDKEATKRVLANAGVPVPKGTVINFLDDLEEAIEYVGGYPIVIKPLDGNHGRGITIDIQNWQEAEAAYDAARQVSRSIIVERYYQGRDHRVLVVDGKVVAVAERVPAHVIGDGRSSIAELIEETNKDPNRGEGHDNVLTKIELDRTSYQLLERQGYTLDSVLSKDEICYLRATANLSTGGVAVDRTDEIHPENVWLAQRVVKIVGLDIAGIDVVTSDISRPLREVDGVIVEVNAAPGFRMHVAPSQGTSRNVAGSVIEMLFPNEQSSRIPILSVTGTNGKTTTTRLLAHIFKQTGKVIGYTTTDGTYIGDYLVEAGDNTGPQSAQLILQDPTVEVAVLETARGGIVRSGLAFEAANVGVVLNVAADHLGISDIDTIDQLAHLKSVVAEAVFPDGYAVLNADDPRVAAMAERTKANIAYFTMNPNSELVRNHIQKGGVAAVYENGFLSILKGDWTHRIERAENIPLTMGGRAPFMIANALAASLAAFVQNVSIEQIRAGLNTFRASVSQTPGRMNLFNLGNFHALVDYAHNPHSYEALGSFVRNWTNGERIGVVGGPGDRRDQDFIALGKLAAEIFDYVIIKEDDDTRGRTRGSAADLIVQGIKEVNPNYKYELILDETQAIDKALDIAPENSLVVILPESVSRAIKLIRARGVVKEEIHQQSSASNTVDSQVGVTSSVVNTVNTVL</sequence>
<comment type="catalytic activity">
    <reaction evidence="12">
        <text>[L-4-(L-arginin-2-N-yl)aspartate](n) + L-aspartate + ATP = [L-4-(L-arginin-2-N-yl)aspartate](n)-L-aspartate + ADP + phosphate + H(+)</text>
        <dbReference type="Rhea" id="RHEA:13277"/>
        <dbReference type="Rhea" id="RHEA-COMP:13728"/>
        <dbReference type="Rhea" id="RHEA-COMP:13733"/>
        <dbReference type="ChEBI" id="CHEBI:15378"/>
        <dbReference type="ChEBI" id="CHEBI:29991"/>
        <dbReference type="ChEBI" id="CHEBI:30616"/>
        <dbReference type="ChEBI" id="CHEBI:43474"/>
        <dbReference type="ChEBI" id="CHEBI:137986"/>
        <dbReference type="ChEBI" id="CHEBI:137990"/>
        <dbReference type="ChEBI" id="CHEBI:456216"/>
        <dbReference type="EC" id="6.3.2.29"/>
    </reaction>
</comment>
<evidence type="ECO:0000256" key="5">
    <source>
        <dbReference type="ARBA" id="ARBA00013005"/>
    </source>
</evidence>
<dbReference type="InterPro" id="IPR013221">
    <property type="entry name" value="Mur_ligase_cen"/>
</dbReference>
<comment type="similarity">
    <text evidence="2">In the C-terminal section; belongs to the MurCDEF family.</text>
</comment>
<comment type="catalytic activity">
    <reaction evidence="11">
        <text>[L-4-(L-arginin-2-N-yl)aspartate](n)-L-aspartate + L-arginine + ATP = [L-4-(L-arginin-2-N-yl)aspartate](n+1) + ADP + phosphate + H(+)</text>
        <dbReference type="Rhea" id="RHEA:23888"/>
        <dbReference type="Rhea" id="RHEA-COMP:13732"/>
        <dbReference type="Rhea" id="RHEA-COMP:13733"/>
        <dbReference type="ChEBI" id="CHEBI:15378"/>
        <dbReference type="ChEBI" id="CHEBI:30616"/>
        <dbReference type="ChEBI" id="CHEBI:32682"/>
        <dbReference type="ChEBI" id="CHEBI:43474"/>
        <dbReference type="ChEBI" id="CHEBI:137986"/>
        <dbReference type="ChEBI" id="CHEBI:137990"/>
        <dbReference type="ChEBI" id="CHEBI:456216"/>
        <dbReference type="EC" id="6.3.2.30"/>
    </reaction>
</comment>
<dbReference type="InterPro" id="IPR011761">
    <property type="entry name" value="ATP-grasp"/>
</dbReference>
<organism evidence="15 16">
    <name type="scientific">Chlorogloeopsis fritschii PCC 6912</name>
    <dbReference type="NCBI Taxonomy" id="211165"/>
    <lineage>
        <taxon>Bacteria</taxon>
        <taxon>Bacillati</taxon>
        <taxon>Cyanobacteriota</taxon>
        <taxon>Cyanophyceae</taxon>
        <taxon>Nostocales</taxon>
        <taxon>Chlorogloeopsidaceae</taxon>
        <taxon>Chlorogloeopsis</taxon>
    </lineage>
</organism>
<name>A0A3S0ZVK2_CHLFR</name>
<evidence type="ECO:0000256" key="13">
    <source>
        <dbReference type="PROSITE-ProRule" id="PRU00409"/>
    </source>
</evidence>
<dbReference type="SUPFAM" id="SSF53623">
    <property type="entry name" value="MurD-like peptide ligases, catalytic domain"/>
    <property type="match status" value="1"/>
</dbReference>
<accession>A0A3S0ZVK2</accession>
<dbReference type="EMBL" id="RSCJ01000004">
    <property type="protein sequence ID" value="RUR84572.1"/>
    <property type="molecule type" value="Genomic_DNA"/>
</dbReference>
<evidence type="ECO:0000256" key="11">
    <source>
        <dbReference type="ARBA" id="ARBA00048094"/>
    </source>
</evidence>
<dbReference type="EC" id="6.3.2.29" evidence="5"/>
<evidence type="ECO:0000256" key="1">
    <source>
        <dbReference type="ARBA" id="ARBA00003184"/>
    </source>
</evidence>
<dbReference type="Gene3D" id="3.40.1190.10">
    <property type="entry name" value="Mur-like, catalytic domain"/>
    <property type="match status" value="1"/>
</dbReference>
<dbReference type="PANTHER" id="PTHR23135:SF18">
    <property type="entry name" value="CYANOPHYCIN SYNTHETASE"/>
    <property type="match status" value="1"/>
</dbReference>
<dbReference type="InterPro" id="IPR044019">
    <property type="entry name" value="Cyanophycin_syn_N"/>
</dbReference>
<dbReference type="InterPro" id="IPR036565">
    <property type="entry name" value="Mur-like_cat_sf"/>
</dbReference>
<comment type="function">
    <text evidence="1">Catalyzes the ATP-dependent polymerization of arginine and aspartate to multi-L-arginyl-poly-L-aspartic acid (cyanophycin; a water-insoluble reserve polymer).</text>
</comment>
<keyword evidence="8 13" id="KW-0547">Nucleotide-binding</keyword>
<evidence type="ECO:0000256" key="10">
    <source>
        <dbReference type="ARBA" id="ARBA00031353"/>
    </source>
</evidence>
<dbReference type="GO" id="GO:0071160">
    <property type="term" value="F:cyanophycin synthetase activity (L-aspartate-adding)"/>
    <property type="evidence" value="ECO:0007669"/>
    <property type="project" value="UniProtKB-EC"/>
</dbReference>
<reference evidence="15 16" key="1">
    <citation type="journal article" date="2019" name="Genome Biol. Evol.">
        <title>Day and night: Metabolic profiles and evolutionary relationships of six axenic non-marine cyanobacteria.</title>
        <authorList>
            <person name="Will S.E."/>
            <person name="Henke P."/>
            <person name="Boedeker C."/>
            <person name="Huang S."/>
            <person name="Brinkmann H."/>
            <person name="Rohde M."/>
            <person name="Jarek M."/>
            <person name="Friedl T."/>
            <person name="Seufert S."/>
            <person name="Schumacher M."/>
            <person name="Overmann J."/>
            <person name="Neumann-Schaal M."/>
            <person name="Petersen J."/>
        </authorList>
    </citation>
    <scope>NUCLEOTIDE SEQUENCE [LARGE SCALE GENOMIC DNA]</scope>
    <source>
        <strain evidence="15 16">PCC 6912</strain>
    </source>
</reference>